<keyword evidence="3" id="KW-1185">Reference proteome</keyword>
<dbReference type="Proteomes" id="UP000887013">
    <property type="component" value="Unassembled WGS sequence"/>
</dbReference>
<gene>
    <name evidence="2" type="primary">AVEN_14096_1</name>
    <name evidence="2" type="ORF">NPIL_500241</name>
</gene>
<sequence>MATGRYLFATLIICVAFNFAAADDSKEVEDAKSSLGDLSDTVGESMKGMTNFFKGIADGAKEKSEDGVEALKGFSSAAKEMSEEGAEKAKGWAEGIGGTFSKGMEKISETGSKMKEAVGDAMLNTKDEFETAASKLTKHAKDASDTVFKMFG</sequence>
<evidence type="ECO:0000313" key="3">
    <source>
        <dbReference type="Proteomes" id="UP000887013"/>
    </source>
</evidence>
<evidence type="ECO:0000256" key="1">
    <source>
        <dbReference type="SAM" id="SignalP"/>
    </source>
</evidence>
<dbReference type="AlphaFoldDB" id="A0A8X6PJ86"/>
<dbReference type="OrthoDB" id="6427245at2759"/>
<feature type="chain" id="PRO_5036470703" evidence="1">
    <location>
        <begin position="23"/>
        <end position="152"/>
    </location>
</feature>
<dbReference type="Gene3D" id="1.20.120.20">
    <property type="entry name" value="Apolipoprotein"/>
    <property type="match status" value="1"/>
</dbReference>
<name>A0A8X6PJ86_NEPPI</name>
<proteinExistence type="predicted"/>
<comment type="caution">
    <text evidence="2">The sequence shown here is derived from an EMBL/GenBank/DDBJ whole genome shotgun (WGS) entry which is preliminary data.</text>
</comment>
<keyword evidence="1" id="KW-0732">Signal</keyword>
<feature type="signal peptide" evidence="1">
    <location>
        <begin position="1"/>
        <end position="22"/>
    </location>
</feature>
<organism evidence="2 3">
    <name type="scientific">Nephila pilipes</name>
    <name type="common">Giant wood spider</name>
    <name type="synonym">Nephila maculata</name>
    <dbReference type="NCBI Taxonomy" id="299642"/>
    <lineage>
        <taxon>Eukaryota</taxon>
        <taxon>Metazoa</taxon>
        <taxon>Ecdysozoa</taxon>
        <taxon>Arthropoda</taxon>
        <taxon>Chelicerata</taxon>
        <taxon>Arachnida</taxon>
        <taxon>Araneae</taxon>
        <taxon>Araneomorphae</taxon>
        <taxon>Entelegynae</taxon>
        <taxon>Araneoidea</taxon>
        <taxon>Nephilidae</taxon>
        <taxon>Nephila</taxon>
    </lineage>
</organism>
<evidence type="ECO:0000313" key="2">
    <source>
        <dbReference type="EMBL" id="GFT69508.1"/>
    </source>
</evidence>
<dbReference type="EMBL" id="BMAW01020712">
    <property type="protein sequence ID" value="GFT69508.1"/>
    <property type="molecule type" value="Genomic_DNA"/>
</dbReference>
<accession>A0A8X6PJ86</accession>
<protein>
    <submittedName>
        <fullName evidence="2">Uncharacterized protein</fullName>
    </submittedName>
</protein>
<reference evidence="2" key="1">
    <citation type="submission" date="2020-08" db="EMBL/GenBank/DDBJ databases">
        <title>Multicomponent nature underlies the extraordinary mechanical properties of spider dragline silk.</title>
        <authorList>
            <person name="Kono N."/>
            <person name="Nakamura H."/>
            <person name="Mori M."/>
            <person name="Yoshida Y."/>
            <person name="Ohtoshi R."/>
            <person name="Malay A.D."/>
            <person name="Moran D.A.P."/>
            <person name="Tomita M."/>
            <person name="Numata K."/>
            <person name="Arakawa K."/>
        </authorList>
    </citation>
    <scope>NUCLEOTIDE SEQUENCE</scope>
</reference>